<dbReference type="InterPro" id="IPR005490">
    <property type="entry name" value="LD_TPept_cat_dom"/>
</dbReference>
<keyword evidence="9" id="KW-0732">Signal</keyword>
<dbReference type="PANTHER" id="PTHR41533:SF2">
    <property type="entry name" value="BLR7131 PROTEIN"/>
    <property type="match status" value="1"/>
</dbReference>
<dbReference type="Gene3D" id="2.40.440.10">
    <property type="entry name" value="L,D-transpeptidase catalytic domain-like"/>
    <property type="match status" value="1"/>
</dbReference>
<dbReference type="GO" id="GO:0071555">
    <property type="term" value="P:cell wall organization"/>
    <property type="evidence" value="ECO:0007669"/>
    <property type="project" value="UniProtKB-UniRule"/>
</dbReference>
<dbReference type="GO" id="GO:0009252">
    <property type="term" value="P:peptidoglycan biosynthetic process"/>
    <property type="evidence" value="ECO:0007669"/>
    <property type="project" value="UniProtKB-UniPathway"/>
</dbReference>
<dbReference type="GO" id="GO:0016740">
    <property type="term" value="F:transferase activity"/>
    <property type="evidence" value="ECO:0007669"/>
    <property type="project" value="UniProtKB-KW"/>
</dbReference>
<dbReference type="CDD" id="cd16913">
    <property type="entry name" value="YkuD_like"/>
    <property type="match status" value="1"/>
</dbReference>
<dbReference type="AlphaFoldDB" id="A0A2D2D0W0"/>
<proteinExistence type="inferred from homology"/>
<evidence type="ECO:0000256" key="6">
    <source>
        <dbReference type="ARBA" id="ARBA00023316"/>
    </source>
</evidence>
<dbReference type="SUPFAM" id="SSF141523">
    <property type="entry name" value="L,D-transpeptidase catalytic domain-like"/>
    <property type="match status" value="1"/>
</dbReference>
<evidence type="ECO:0000313" key="11">
    <source>
        <dbReference type="EMBL" id="ATQ68602.1"/>
    </source>
</evidence>
<evidence type="ECO:0000313" key="12">
    <source>
        <dbReference type="Proteomes" id="UP000230709"/>
    </source>
</evidence>
<evidence type="ECO:0000256" key="3">
    <source>
        <dbReference type="ARBA" id="ARBA00022679"/>
    </source>
</evidence>
<feature type="region of interest" description="Disordered" evidence="8">
    <location>
        <begin position="252"/>
        <end position="278"/>
    </location>
</feature>
<keyword evidence="12" id="KW-1185">Reference proteome</keyword>
<feature type="active site" description="Nucleophile" evidence="7">
    <location>
        <position position="440"/>
    </location>
</feature>
<organism evidence="11 12">
    <name type="scientific">Methylosinus trichosporium (strain ATCC 35070 / NCIMB 11131 / UNIQEM 75 / OB3b)</name>
    <dbReference type="NCBI Taxonomy" id="595536"/>
    <lineage>
        <taxon>Bacteria</taxon>
        <taxon>Pseudomonadati</taxon>
        <taxon>Pseudomonadota</taxon>
        <taxon>Alphaproteobacteria</taxon>
        <taxon>Hyphomicrobiales</taxon>
        <taxon>Methylocystaceae</taxon>
        <taxon>Methylosinus</taxon>
    </lineage>
</organism>
<dbReference type="InterPro" id="IPR052905">
    <property type="entry name" value="LD-transpeptidase_YkuD-like"/>
</dbReference>
<reference evidence="12" key="1">
    <citation type="submission" date="2017-10" db="EMBL/GenBank/DDBJ databases">
        <title>Completed PacBio SMRT sequence of Methylosinus trichosporium OB3b reveals presence of a third large plasmid.</title>
        <authorList>
            <person name="Charles T.C."/>
            <person name="Lynch M.D.J."/>
            <person name="Heil J.R."/>
            <person name="Cheng J."/>
        </authorList>
    </citation>
    <scope>NUCLEOTIDE SEQUENCE [LARGE SCALE GENOMIC DNA]</scope>
    <source>
        <strain evidence="12">OB3b</strain>
    </source>
</reference>
<dbReference type="PROSITE" id="PS52029">
    <property type="entry name" value="LD_TPASE"/>
    <property type="match status" value="1"/>
</dbReference>
<feature type="active site" description="Proton donor/acceptor" evidence="7">
    <location>
        <position position="421"/>
    </location>
</feature>
<name>A0A2D2D0W0_METT3</name>
<dbReference type="STRING" id="595536.GCA_000178815_02676"/>
<gene>
    <name evidence="11" type="ORF">CQW49_12450</name>
</gene>
<evidence type="ECO:0000256" key="4">
    <source>
        <dbReference type="ARBA" id="ARBA00022960"/>
    </source>
</evidence>
<dbReference type="EMBL" id="CP023737">
    <property type="protein sequence ID" value="ATQ68602.1"/>
    <property type="molecule type" value="Genomic_DNA"/>
</dbReference>
<dbReference type="Pfam" id="PF20142">
    <property type="entry name" value="Scaffold"/>
    <property type="match status" value="1"/>
</dbReference>
<dbReference type="GO" id="GO:0008360">
    <property type="term" value="P:regulation of cell shape"/>
    <property type="evidence" value="ECO:0007669"/>
    <property type="project" value="UniProtKB-UniRule"/>
</dbReference>
<dbReference type="Pfam" id="PF03734">
    <property type="entry name" value="YkuD"/>
    <property type="match status" value="1"/>
</dbReference>
<evidence type="ECO:0000256" key="8">
    <source>
        <dbReference type="SAM" id="MobiDB-lite"/>
    </source>
</evidence>
<keyword evidence="5 7" id="KW-0573">Peptidoglycan synthesis</keyword>
<dbReference type="PANTHER" id="PTHR41533">
    <property type="entry name" value="L,D-TRANSPEPTIDASE HI_1667-RELATED"/>
    <property type="match status" value="1"/>
</dbReference>
<protein>
    <submittedName>
        <fullName evidence="11">L,D-transpeptidase</fullName>
    </submittedName>
</protein>
<comment type="pathway">
    <text evidence="1 7">Cell wall biogenesis; peptidoglycan biosynthesis.</text>
</comment>
<keyword evidence="3" id="KW-0808">Transferase</keyword>
<evidence type="ECO:0000256" key="9">
    <source>
        <dbReference type="SAM" id="SignalP"/>
    </source>
</evidence>
<evidence type="ECO:0000256" key="2">
    <source>
        <dbReference type="ARBA" id="ARBA00005992"/>
    </source>
</evidence>
<accession>A0A2D2D0W0</accession>
<feature type="compositionally biased region" description="Basic and acidic residues" evidence="8">
    <location>
        <begin position="259"/>
        <end position="271"/>
    </location>
</feature>
<comment type="similarity">
    <text evidence="2">Belongs to the YkuD family.</text>
</comment>
<evidence type="ECO:0000256" key="1">
    <source>
        <dbReference type="ARBA" id="ARBA00004752"/>
    </source>
</evidence>
<evidence type="ECO:0000256" key="5">
    <source>
        <dbReference type="ARBA" id="ARBA00022984"/>
    </source>
</evidence>
<dbReference type="Proteomes" id="UP000230709">
    <property type="component" value="Chromosome"/>
</dbReference>
<dbReference type="RefSeq" id="WP_003609351.1">
    <property type="nucleotide sequence ID" value="NZ_ADVE02000001.1"/>
</dbReference>
<dbReference type="KEGG" id="mtw:CQW49_12450"/>
<evidence type="ECO:0000256" key="7">
    <source>
        <dbReference type="PROSITE-ProRule" id="PRU01373"/>
    </source>
</evidence>
<keyword evidence="4 7" id="KW-0133">Cell shape</keyword>
<keyword evidence="6 7" id="KW-0961">Cell wall biogenesis/degradation</keyword>
<feature type="signal peptide" evidence="9">
    <location>
        <begin position="1"/>
        <end position="29"/>
    </location>
</feature>
<dbReference type="InterPro" id="IPR045380">
    <property type="entry name" value="LD_TPept_scaffold_dom"/>
</dbReference>
<feature type="domain" description="L,D-TPase catalytic" evidence="10">
    <location>
        <begin position="307"/>
        <end position="466"/>
    </location>
</feature>
<dbReference type="InterPro" id="IPR038063">
    <property type="entry name" value="Transpep_catalytic_dom"/>
</dbReference>
<dbReference type="UniPathway" id="UPA00219"/>
<dbReference type="GO" id="GO:0004180">
    <property type="term" value="F:carboxypeptidase activity"/>
    <property type="evidence" value="ECO:0007669"/>
    <property type="project" value="UniProtKB-ARBA"/>
</dbReference>
<evidence type="ECO:0000259" key="10">
    <source>
        <dbReference type="PROSITE" id="PS52029"/>
    </source>
</evidence>
<feature type="chain" id="PRO_5013622178" evidence="9">
    <location>
        <begin position="30"/>
        <end position="518"/>
    </location>
</feature>
<sequence>MVTRGFLAGASAKAFLVVLACSCASTAIAAPRAPFRAALPEPPPLVRQLAAAPTAASPAPEAFTIDLSPPRAADADFDIAAALVPAEGWAFAEALDAFVHGARGERRALRRAIADFYAARFYRPLWREGVGWRAEAAAVLERLRCAGEDGLDLRAYPLPDPGAQPAEAADEIALSEAVVAYATQAAGGRIDPQRLSRLIGARPSLPEPGAVLAATAGAGAQAAEALQDYNPPHPGYRALKEKLAELRNARAPDAPTRYAESRTVARDDTPARKRRAAPAAVRDTRLRAEIIANMERWRWMPRDLGENRIEVNIPDFELAVIRDGEVTHRARVIVGKEGTPTPVFSNAMQFIIVNPYWNVPPSILNKEMLPKFGGDLQAIAARGYEVVYRNGHARVRQRPGEGNALGRIKFMFPNDFSVYLHDTPSRALFASTHRAFSHGCVRVDQPFRFAEAVLGSGWREERVKRLIGDQERYINLARPLPIHIEYFTAYVDESGRLQLRGDLYGYSAKVRAALGLEG</sequence>